<feature type="region of interest" description="Disordered" evidence="1">
    <location>
        <begin position="27"/>
        <end position="116"/>
    </location>
</feature>
<accession>A0A8J9VDT5</accession>
<dbReference type="EMBL" id="OV170224">
    <property type="protein sequence ID" value="CAH0724565.1"/>
    <property type="molecule type" value="Genomic_DNA"/>
</dbReference>
<evidence type="ECO:0000313" key="4">
    <source>
        <dbReference type="Proteomes" id="UP000838878"/>
    </source>
</evidence>
<name>A0A8J9VDT5_9NEOP</name>
<keyword evidence="2" id="KW-0732">Signal</keyword>
<feature type="chain" id="PRO_5035446522" evidence="2">
    <location>
        <begin position="20"/>
        <end position="146"/>
    </location>
</feature>
<feature type="signal peptide" evidence="2">
    <location>
        <begin position="1"/>
        <end position="19"/>
    </location>
</feature>
<organism evidence="3 4">
    <name type="scientific">Brenthis ino</name>
    <name type="common">lesser marbled fritillary</name>
    <dbReference type="NCBI Taxonomy" id="405034"/>
    <lineage>
        <taxon>Eukaryota</taxon>
        <taxon>Metazoa</taxon>
        <taxon>Ecdysozoa</taxon>
        <taxon>Arthropoda</taxon>
        <taxon>Hexapoda</taxon>
        <taxon>Insecta</taxon>
        <taxon>Pterygota</taxon>
        <taxon>Neoptera</taxon>
        <taxon>Endopterygota</taxon>
        <taxon>Lepidoptera</taxon>
        <taxon>Glossata</taxon>
        <taxon>Ditrysia</taxon>
        <taxon>Papilionoidea</taxon>
        <taxon>Nymphalidae</taxon>
        <taxon>Heliconiinae</taxon>
        <taxon>Argynnini</taxon>
        <taxon>Brenthis</taxon>
    </lineage>
</organism>
<dbReference type="AlphaFoldDB" id="A0A8J9VDT5"/>
<dbReference type="Proteomes" id="UP000838878">
    <property type="component" value="Chromosome 4"/>
</dbReference>
<reference evidence="3" key="1">
    <citation type="submission" date="2021-12" db="EMBL/GenBank/DDBJ databases">
        <authorList>
            <person name="Martin H S."/>
        </authorList>
    </citation>
    <scope>NUCLEOTIDE SEQUENCE</scope>
</reference>
<evidence type="ECO:0000256" key="2">
    <source>
        <dbReference type="SAM" id="SignalP"/>
    </source>
</evidence>
<evidence type="ECO:0000313" key="3">
    <source>
        <dbReference type="EMBL" id="CAH0724565.1"/>
    </source>
</evidence>
<dbReference type="PROSITE" id="PS51257">
    <property type="entry name" value="PROKAR_LIPOPROTEIN"/>
    <property type="match status" value="1"/>
</dbReference>
<feature type="non-terminal residue" evidence="3">
    <location>
        <position position="146"/>
    </location>
</feature>
<sequence length="146" mass="13428">MARFAIVCVALVVIACVQAAPGGYSGSGGSGGGGGSGHGGGQGGGYGSGGGGGNGGGSGGGHGGGLSASHGSGGGGGGGSGGSSGGKRGGYCRSDSDDAPPSPPRQRVNNHRGLGRSRARLTLRAPRHVSCLIVAACTITPGVWIS</sequence>
<feature type="compositionally biased region" description="Gly residues" evidence="1">
    <location>
        <begin position="27"/>
        <end position="89"/>
    </location>
</feature>
<proteinExistence type="predicted"/>
<evidence type="ECO:0000256" key="1">
    <source>
        <dbReference type="SAM" id="MobiDB-lite"/>
    </source>
</evidence>
<protein>
    <submittedName>
        <fullName evidence="3">Uncharacterized protein</fullName>
    </submittedName>
</protein>
<gene>
    <name evidence="3" type="ORF">BINO364_LOCUS10258</name>
</gene>
<keyword evidence="4" id="KW-1185">Reference proteome</keyword>